<dbReference type="InterPro" id="IPR004606">
    <property type="entry name" value="Mop_domain"/>
</dbReference>
<dbReference type="InterPro" id="IPR013762">
    <property type="entry name" value="Integrase-like_cat_sf"/>
</dbReference>
<dbReference type="SUPFAM" id="SSF56349">
    <property type="entry name" value="DNA breaking-rejoining enzymes"/>
    <property type="match status" value="1"/>
</dbReference>
<dbReference type="GO" id="GO:0006310">
    <property type="term" value="P:DNA recombination"/>
    <property type="evidence" value="ECO:0007669"/>
    <property type="project" value="UniProtKB-KW"/>
</dbReference>
<evidence type="ECO:0000256" key="2">
    <source>
        <dbReference type="ARBA" id="ARBA00023172"/>
    </source>
</evidence>
<dbReference type="GO" id="GO:0003677">
    <property type="term" value="F:DNA binding"/>
    <property type="evidence" value="ECO:0007669"/>
    <property type="project" value="InterPro"/>
</dbReference>
<sequence>MTDNARDRERLENLWRSLSLQDREWLRRRLLPRGEARADAGGPLLSESECRAAERWFEARCSRARTARDAQARLRLWCIFLLLRYGGLRLVEIFALRAEDWDWTQGCVHVRGRAGRGVPLPLPLVRRLRDRLAEPAFLAVLARPVCDDSLVRRSLAACGRACGLPSGLLSARSLRRNRERELLRLGLSPEQVDGFLGRNLRGAADGNLTPPAVLKALRERIQGDDISFRSSARNTFAGRVLQCAPCGLACRVELLTPGGILLTAIITETSRRQLDVREGCRLVAQVKAPQVHLAGDGCPPPPEATHFGGEVESLRSDARWREVLLRLADGSRVCILQDGVHQPFLCVGLEVRAWFGALSVILAPE</sequence>
<reference evidence="5" key="2">
    <citation type="submission" date="2021-04" db="EMBL/GenBank/DDBJ databases">
        <authorList>
            <person name="Gilroy R."/>
        </authorList>
    </citation>
    <scope>NUCLEOTIDE SEQUENCE</scope>
    <source>
        <strain evidence="5">5032</strain>
    </source>
</reference>
<name>A0A9D2HMD5_9BACT</name>
<evidence type="ECO:0000313" key="6">
    <source>
        <dbReference type="Proteomes" id="UP000823821"/>
    </source>
</evidence>
<keyword evidence="1 3" id="KW-0500">Molybdenum</keyword>
<dbReference type="AlphaFoldDB" id="A0A9D2HMD5"/>
<feature type="domain" description="Mop" evidence="4">
    <location>
        <begin position="229"/>
        <end position="295"/>
    </location>
</feature>
<dbReference type="InterPro" id="IPR011010">
    <property type="entry name" value="DNA_brk_join_enz"/>
</dbReference>
<organism evidence="5 6">
    <name type="scientific">Candidatus Desulfovibrio intestinavium</name>
    <dbReference type="NCBI Taxonomy" id="2838534"/>
    <lineage>
        <taxon>Bacteria</taxon>
        <taxon>Pseudomonadati</taxon>
        <taxon>Thermodesulfobacteriota</taxon>
        <taxon>Desulfovibrionia</taxon>
        <taxon>Desulfovibrionales</taxon>
        <taxon>Desulfovibrionaceae</taxon>
        <taxon>Desulfovibrio</taxon>
    </lineage>
</organism>
<comment type="caution">
    <text evidence="5">The sequence shown here is derived from an EMBL/GenBank/DDBJ whole genome shotgun (WGS) entry which is preliminary data.</text>
</comment>
<dbReference type="GO" id="GO:0015689">
    <property type="term" value="P:molybdate ion transport"/>
    <property type="evidence" value="ECO:0007669"/>
    <property type="project" value="InterPro"/>
</dbReference>
<dbReference type="Gene3D" id="1.10.443.10">
    <property type="entry name" value="Intergrase catalytic core"/>
    <property type="match status" value="1"/>
</dbReference>
<proteinExistence type="predicted"/>
<dbReference type="Proteomes" id="UP000823821">
    <property type="component" value="Unassembled WGS sequence"/>
</dbReference>
<dbReference type="SUPFAM" id="SSF50331">
    <property type="entry name" value="MOP-like"/>
    <property type="match status" value="1"/>
</dbReference>
<dbReference type="PROSITE" id="PS51866">
    <property type="entry name" value="MOP"/>
    <property type="match status" value="1"/>
</dbReference>
<dbReference type="Pfam" id="PF03459">
    <property type="entry name" value="TOBE"/>
    <property type="match status" value="1"/>
</dbReference>
<evidence type="ECO:0000256" key="3">
    <source>
        <dbReference type="PROSITE-ProRule" id="PRU01213"/>
    </source>
</evidence>
<keyword evidence="2" id="KW-0233">DNA recombination</keyword>
<dbReference type="InterPro" id="IPR005116">
    <property type="entry name" value="Transp-assoc_OB_typ1"/>
</dbReference>
<evidence type="ECO:0000259" key="4">
    <source>
        <dbReference type="PROSITE" id="PS51866"/>
    </source>
</evidence>
<evidence type="ECO:0000256" key="1">
    <source>
        <dbReference type="ARBA" id="ARBA00022505"/>
    </source>
</evidence>
<dbReference type="Gene3D" id="2.40.50.100">
    <property type="match status" value="1"/>
</dbReference>
<dbReference type="EMBL" id="DWZD01000007">
    <property type="protein sequence ID" value="HJA78138.1"/>
    <property type="molecule type" value="Genomic_DNA"/>
</dbReference>
<accession>A0A9D2HMD5</accession>
<evidence type="ECO:0000313" key="5">
    <source>
        <dbReference type="EMBL" id="HJA78138.1"/>
    </source>
</evidence>
<dbReference type="NCBIfam" id="TIGR00638">
    <property type="entry name" value="Mop"/>
    <property type="match status" value="1"/>
</dbReference>
<gene>
    <name evidence="5" type="ORF">H9784_01000</name>
</gene>
<reference evidence="5" key="1">
    <citation type="journal article" date="2021" name="PeerJ">
        <title>Extensive microbial diversity within the chicken gut microbiome revealed by metagenomics and culture.</title>
        <authorList>
            <person name="Gilroy R."/>
            <person name="Ravi A."/>
            <person name="Getino M."/>
            <person name="Pursley I."/>
            <person name="Horton D.L."/>
            <person name="Alikhan N.F."/>
            <person name="Baker D."/>
            <person name="Gharbi K."/>
            <person name="Hall N."/>
            <person name="Watson M."/>
            <person name="Adriaenssens E.M."/>
            <person name="Foster-Nyarko E."/>
            <person name="Jarju S."/>
            <person name="Secka A."/>
            <person name="Antonio M."/>
            <person name="Oren A."/>
            <person name="Chaudhuri R.R."/>
            <person name="La Ragione R."/>
            <person name="Hildebrand F."/>
            <person name="Pallen M.J."/>
        </authorList>
    </citation>
    <scope>NUCLEOTIDE SEQUENCE</scope>
    <source>
        <strain evidence="5">5032</strain>
    </source>
</reference>
<protein>
    <submittedName>
        <fullName evidence="5">TOBE domain-containing protein</fullName>
    </submittedName>
</protein>
<dbReference type="InterPro" id="IPR008995">
    <property type="entry name" value="Mo/tungstate-bd_C_term_dom"/>
</dbReference>
<dbReference type="GO" id="GO:0015074">
    <property type="term" value="P:DNA integration"/>
    <property type="evidence" value="ECO:0007669"/>
    <property type="project" value="InterPro"/>
</dbReference>